<feature type="region of interest" description="Disordered" evidence="4">
    <location>
        <begin position="1067"/>
        <end position="1106"/>
    </location>
</feature>
<feature type="repeat" description="RCC1" evidence="2">
    <location>
        <begin position="649"/>
        <end position="717"/>
    </location>
</feature>
<dbReference type="Proteomes" id="UP001530400">
    <property type="component" value="Unassembled WGS sequence"/>
</dbReference>
<feature type="compositionally biased region" description="Basic residues" evidence="4">
    <location>
        <begin position="1231"/>
        <end position="1253"/>
    </location>
</feature>
<dbReference type="InterPro" id="IPR002110">
    <property type="entry name" value="Ankyrin_rpt"/>
</dbReference>
<dbReference type="Pfam" id="PF00415">
    <property type="entry name" value="RCC1"/>
    <property type="match status" value="2"/>
</dbReference>
<keyword evidence="1" id="KW-0040">ANK repeat</keyword>
<reference evidence="6 7" key="1">
    <citation type="submission" date="2024-10" db="EMBL/GenBank/DDBJ databases">
        <title>Updated reference genomes for cyclostephanoid diatoms.</title>
        <authorList>
            <person name="Roberts W.R."/>
            <person name="Alverson A.J."/>
        </authorList>
    </citation>
    <scope>NUCLEOTIDE SEQUENCE [LARGE SCALE GENOMIC DNA]</scope>
    <source>
        <strain evidence="6 7">AJA010-31</strain>
    </source>
</reference>
<evidence type="ECO:0000256" key="2">
    <source>
        <dbReference type="PROSITE-ProRule" id="PRU00235"/>
    </source>
</evidence>
<keyword evidence="3" id="KW-0175">Coiled coil</keyword>
<dbReference type="Gene3D" id="1.25.40.20">
    <property type="entry name" value="Ankyrin repeat-containing domain"/>
    <property type="match status" value="1"/>
</dbReference>
<evidence type="ECO:0000256" key="1">
    <source>
        <dbReference type="PROSITE-ProRule" id="PRU00023"/>
    </source>
</evidence>
<dbReference type="EMBL" id="JALLPJ020000923">
    <property type="protein sequence ID" value="KAL3779676.1"/>
    <property type="molecule type" value="Genomic_DNA"/>
</dbReference>
<feature type="repeat" description="RCC1" evidence="2">
    <location>
        <begin position="427"/>
        <end position="479"/>
    </location>
</feature>
<dbReference type="InterPro" id="IPR000408">
    <property type="entry name" value="Reg_chr_condens"/>
</dbReference>
<dbReference type="PANTHER" id="PTHR45982:SF1">
    <property type="entry name" value="REGULATOR OF CHROMOSOME CONDENSATION"/>
    <property type="match status" value="1"/>
</dbReference>
<dbReference type="PANTHER" id="PTHR45982">
    <property type="entry name" value="REGULATOR OF CHROMOSOME CONDENSATION"/>
    <property type="match status" value="1"/>
</dbReference>
<feature type="repeat" description="RCC1" evidence="2">
    <location>
        <begin position="481"/>
        <end position="533"/>
    </location>
</feature>
<name>A0ABD3NXK0_9STRA</name>
<evidence type="ECO:0000313" key="6">
    <source>
        <dbReference type="EMBL" id="KAL3779676.1"/>
    </source>
</evidence>
<feature type="region of interest" description="Disordered" evidence="4">
    <location>
        <begin position="258"/>
        <end position="288"/>
    </location>
</feature>
<feature type="compositionally biased region" description="Polar residues" evidence="4">
    <location>
        <begin position="1096"/>
        <end position="1106"/>
    </location>
</feature>
<dbReference type="PROSITE" id="PS50012">
    <property type="entry name" value="RCC1_3"/>
    <property type="match status" value="5"/>
</dbReference>
<protein>
    <recommendedName>
        <fullName evidence="5">U1-type domain-containing protein</fullName>
    </recommendedName>
</protein>
<dbReference type="Pfam" id="PF13540">
    <property type="entry name" value="RCC1_2"/>
    <property type="match status" value="1"/>
</dbReference>
<keyword evidence="7" id="KW-1185">Reference proteome</keyword>
<feature type="repeat" description="RCC1" evidence="2">
    <location>
        <begin position="718"/>
        <end position="768"/>
    </location>
</feature>
<dbReference type="Gene3D" id="3.30.160.60">
    <property type="entry name" value="Classic Zinc Finger"/>
    <property type="match status" value="1"/>
</dbReference>
<dbReference type="Gene3D" id="2.130.10.30">
    <property type="entry name" value="Regulator of chromosome condensation 1/beta-lactamase-inhibitor protein II"/>
    <property type="match status" value="2"/>
</dbReference>
<evidence type="ECO:0000256" key="3">
    <source>
        <dbReference type="SAM" id="Coils"/>
    </source>
</evidence>
<dbReference type="PROSITE" id="PS00626">
    <property type="entry name" value="RCC1_2"/>
    <property type="match status" value="1"/>
</dbReference>
<sequence>MGRRNRSSSIGNTKEAARPRSYSYSTSNPGVDIDACVILFNHFLHDKDHIGRTFLHQSIHAVTSDHDQQSDGYYLMDAICKRAKELDRVVKEKGRGAAVSHLHKLMLTKDDENGYTPLHYAIIQRDLTSLLLLLKHASGEIDSDTGVGLYSQQMQHPLRLLGCRGDDEGIPRVMKDLATSLDNEALSPLELLGATSANELEKCRQTMHWSYLKQVWKKLTQTDSASDRGDDNNPRMRRQRMISFGDERDYLNNDVGDAPVRDGLGRGSRSGSFRVHDIDHEDDEDDAPIGVNNDLLPLGDVDFTLLVESVAPQSHIEDEILTIGDVSVDYGCELYTFGRADHAALGVPQFGAAGKRDKQFGDVIGKEGSNDSVSHRPRRVEAFALGDLRREWSDPKASASKDKDAVDSPVVAVAAAAHHTLAITRGGRLFAFGLGKGGRLGTGDENHRPLPTRILGPLAKRIVTSIAAAENHSLCATAFDGACYAWGSNGFGQLGMPSDQDSRLSPRRVDDLKPVCVVSVAAGDRHSVVLTKSGDVYCWGDNKSAQCAISTASPSCHRPTRVDALAERTCIAISASEFSTLVLTRPPTYAEDSLASLPVNAVYGWGHGNHNPLKVTFTSSGDRSSRSTCVNPISISSAKFHSVALSADGRVYTWGVSSGSLGLDKACNQDGDWSTPKQKGQSTIAPQLVVGMLPEKGGGHAVAVSASSEHTAVITSSGHLYTWGSAYGNSTLGHKGVKWQPSPRKVKRVHRAVGLAAAKEHTVLLIGTSFPSLPNASSSLQAATYKPLSLKEAAAVSICRNVDTSNVIPIACVAQRLNSRPLTAYCQKFIQLNLDGVFDKGSLSDMECLLNNKMALLSSSNAHENYDSTFHPFLYMVANSDDWMRSSPQTLKSLKGCLEKKKKTKKSSSSESNEGNRHMDQEILYDNVKTKHRLHQDQKVDELTVSNKVDENVSKANSRGDASKFYCDVCAASCPDSASYTLHIGGRKHRNRLNHAREEEEREVAKKMMNMKRMQLMNISEKSSDVDAGKHKPYLPAEKLSAWAPQPTNKPRSNSLLGIMNEELKNSPSISVSTPKLKAGRRGSTSTPALGKKLSFTPQPDQASWHVSTTPNSSFSLEAFIPLHDRTPPNKLKSSNAVWATPKPMNKSVPAFPSQNNVKSFADIQKEELDNKQREDHMCHIGDNKWFVQQRDRAASIGEIQQREQEEAEWLLLVEEQKRIEEDIARERKIKAKKEKAKTQRRQQKKSCGKKQAKPAVGKQECT</sequence>
<dbReference type="PROSITE" id="PS50088">
    <property type="entry name" value="ANK_REPEAT"/>
    <property type="match status" value="1"/>
</dbReference>
<dbReference type="SMART" id="SM00451">
    <property type="entry name" value="ZnF_U1"/>
    <property type="match status" value="1"/>
</dbReference>
<proteinExistence type="predicted"/>
<comment type="caution">
    <text evidence="6">The sequence shown here is derived from an EMBL/GenBank/DDBJ whole genome shotgun (WGS) entry which is preliminary data.</text>
</comment>
<evidence type="ECO:0000256" key="4">
    <source>
        <dbReference type="SAM" id="MobiDB-lite"/>
    </source>
</evidence>
<dbReference type="InterPro" id="IPR036770">
    <property type="entry name" value="Ankyrin_rpt-contain_sf"/>
</dbReference>
<evidence type="ECO:0000313" key="7">
    <source>
        <dbReference type="Proteomes" id="UP001530400"/>
    </source>
</evidence>
<feature type="coiled-coil region" evidence="3">
    <location>
        <begin position="990"/>
        <end position="1017"/>
    </location>
</feature>
<dbReference type="InterPro" id="IPR036236">
    <property type="entry name" value="Znf_C2H2_sf"/>
</dbReference>
<feature type="region of interest" description="Disordered" evidence="4">
    <location>
        <begin position="1231"/>
        <end position="1263"/>
    </location>
</feature>
<feature type="repeat" description="ANK" evidence="1">
    <location>
        <begin position="113"/>
        <end position="145"/>
    </location>
</feature>
<feature type="domain" description="U1-type" evidence="5">
    <location>
        <begin position="962"/>
        <end position="996"/>
    </location>
</feature>
<dbReference type="SUPFAM" id="SSF57667">
    <property type="entry name" value="beta-beta-alpha zinc fingers"/>
    <property type="match status" value="1"/>
</dbReference>
<dbReference type="PRINTS" id="PR00633">
    <property type="entry name" value="RCCNDNSATION"/>
</dbReference>
<dbReference type="InterPro" id="IPR009091">
    <property type="entry name" value="RCC1/BLIP-II"/>
</dbReference>
<organism evidence="6 7">
    <name type="scientific">Cyclotella atomus</name>
    <dbReference type="NCBI Taxonomy" id="382360"/>
    <lineage>
        <taxon>Eukaryota</taxon>
        <taxon>Sar</taxon>
        <taxon>Stramenopiles</taxon>
        <taxon>Ochrophyta</taxon>
        <taxon>Bacillariophyta</taxon>
        <taxon>Coscinodiscophyceae</taxon>
        <taxon>Thalassiosirophycidae</taxon>
        <taxon>Stephanodiscales</taxon>
        <taxon>Stephanodiscaceae</taxon>
        <taxon>Cyclotella</taxon>
    </lineage>
</organism>
<feature type="region of interest" description="Disordered" evidence="4">
    <location>
        <begin position="899"/>
        <end position="920"/>
    </location>
</feature>
<feature type="repeat" description="RCC1" evidence="2">
    <location>
        <begin position="534"/>
        <end position="586"/>
    </location>
</feature>
<feature type="region of interest" description="Disordered" evidence="4">
    <location>
        <begin position="1"/>
        <end position="25"/>
    </location>
</feature>
<dbReference type="InterPro" id="IPR003604">
    <property type="entry name" value="Matrin/U1-like-C_Znf_C2H2"/>
</dbReference>
<gene>
    <name evidence="6" type="ORF">ACHAWO_004181</name>
</gene>
<dbReference type="InterPro" id="IPR051553">
    <property type="entry name" value="Ran_GTPase-activating"/>
</dbReference>
<dbReference type="AlphaFoldDB" id="A0ABD3NXK0"/>
<dbReference type="SUPFAM" id="SSF50985">
    <property type="entry name" value="RCC1/BLIP-II"/>
    <property type="match status" value="1"/>
</dbReference>
<evidence type="ECO:0000259" key="5">
    <source>
        <dbReference type="SMART" id="SM00451"/>
    </source>
</evidence>
<accession>A0ABD3NXK0</accession>